<dbReference type="Gramene" id="rna10205">
    <property type="protein sequence ID" value="RHN74190.1"/>
    <property type="gene ID" value="gene10205"/>
</dbReference>
<dbReference type="AlphaFoldDB" id="A0A396J7Y6"/>
<protein>
    <submittedName>
        <fullName evidence="1">Uncharacterized protein</fullName>
    </submittedName>
</protein>
<dbReference type="Proteomes" id="UP000265566">
    <property type="component" value="Chromosome 2"/>
</dbReference>
<dbReference type="EMBL" id="PSQE01000002">
    <property type="protein sequence ID" value="RHN74190.1"/>
    <property type="molecule type" value="Genomic_DNA"/>
</dbReference>
<proteinExistence type="predicted"/>
<gene>
    <name evidence="1" type="ORF">MtrunA17_Chr2g0307511</name>
</gene>
<organism evidence="1">
    <name type="scientific">Medicago truncatula</name>
    <name type="common">Barrel medic</name>
    <name type="synonym">Medicago tribuloides</name>
    <dbReference type="NCBI Taxonomy" id="3880"/>
    <lineage>
        <taxon>Eukaryota</taxon>
        <taxon>Viridiplantae</taxon>
        <taxon>Streptophyta</taxon>
        <taxon>Embryophyta</taxon>
        <taxon>Tracheophyta</taxon>
        <taxon>Spermatophyta</taxon>
        <taxon>Magnoliopsida</taxon>
        <taxon>eudicotyledons</taxon>
        <taxon>Gunneridae</taxon>
        <taxon>Pentapetalae</taxon>
        <taxon>rosids</taxon>
        <taxon>fabids</taxon>
        <taxon>Fabales</taxon>
        <taxon>Fabaceae</taxon>
        <taxon>Papilionoideae</taxon>
        <taxon>50 kb inversion clade</taxon>
        <taxon>NPAAA clade</taxon>
        <taxon>Hologalegina</taxon>
        <taxon>IRL clade</taxon>
        <taxon>Trifolieae</taxon>
        <taxon>Medicago</taxon>
    </lineage>
</organism>
<sequence length="43" mass="5011">MQGPGFEPRTPHFSTFKMCELQPLSYLIKKKKDTCKLVVIQNQ</sequence>
<evidence type="ECO:0000313" key="1">
    <source>
        <dbReference type="EMBL" id="RHN74190.1"/>
    </source>
</evidence>
<comment type="caution">
    <text evidence="1">The sequence shown here is derived from an EMBL/GenBank/DDBJ whole genome shotgun (WGS) entry which is preliminary data.</text>
</comment>
<reference evidence="1" key="1">
    <citation type="journal article" date="2018" name="Nat. Plants">
        <title>Whole-genome landscape of Medicago truncatula symbiotic genes.</title>
        <authorList>
            <person name="Pecrix Y."/>
            <person name="Gamas P."/>
            <person name="Carrere S."/>
        </authorList>
    </citation>
    <scope>NUCLEOTIDE SEQUENCE</scope>
    <source>
        <tissue evidence="1">Leaves</tissue>
    </source>
</reference>
<name>A0A396J7Y6_MEDTR</name>
<accession>A0A396J7Y6</accession>